<keyword evidence="2" id="KW-1185">Reference proteome</keyword>
<evidence type="ECO:0000313" key="1">
    <source>
        <dbReference type="EMBL" id="MDI3320262.1"/>
    </source>
</evidence>
<accession>A0ABT6RCG4</accession>
<evidence type="ECO:0000313" key="2">
    <source>
        <dbReference type="Proteomes" id="UP001226434"/>
    </source>
</evidence>
<dbReference type="EMBL" id="JASBRG010000006">
    <property type="protein sequence ID" value="MDI3320262.1"/>
    <property type="molecule type" value="Genomic_DNA"/>
</dbReference>
<dbReference type="RefSeq" id="WP_282334359.1">
    <property type="nucleotide sequence ID" value="NZ_JASBRG010000006.1"/>
</dbReference>
<organism evidence="1 2">
    <name type="scientific">Pinibacter soli</name>
    <dbReference type="NCBI Taxonomy" id="3044211"/>
    <lineage>
        <taxon>Bacteria</taxon>
        <taxon>Pseudomonadati</taxon>
        <taxon>Bacteroidota</taxon>
        <taxon>Chitinophagia</taxon>
        <taxon>Chitinophagales</taxon>
        <taxon>Chitinophagaceae</taxon>
        <taxon>Pinibacter</taxon>
    </lineage>
</organism>
<gene>
    <name evidence="1" type="ORF">QJ048_10790</name>
</gene>
<sequence>MNHTLVITSAVYVNSNFTVLTDAKKRLEQYVESIKFYLSSTQIKNIIICDNSGFDYSSRQDLATLARENDKRLECYSFHGDKDNIFKKGKGYGEGEMLKYLFSESKLLNQQASFCKVTGRLVVNNIDQVLKAIKKDQNYFQIIGLNPFKKRDKIDTRFYHCKTKTFVDYLINEYPKVDDNSGVYLEHLYYNALTLHRRLFRNFKTIPDFEGVSGSTGLPYKRTKFKLFIQKLANKVLAH</sequence>
<dbReference type="Proteomes" id="UP001226434">
    <property type="component" value="Unassembled WGS sequence"/>
</dbReference>
<evidence type="ECO:0008006" key="3">
    <source>
        <dbReference type="Google" id="ProtNLM"/>
    </source>
</evidence>
<protein>
    <recommendedName>
        <fullName evidence="3">Glycosyltransferase family 2 protein</fullName>
    </recommendedName>
</protein>
<proteinExistence type="predicted"/>
<comment type="caution">
    <text evidence="1">The sequence shown here is derived from an EMBL/GenBank/DDBJ whole genome shotgun (WGS) entry which is preliminary data.</text>
</comment>
<name>A0ABT6RCG4_9BACT</name>
<reference evidence="1 2" key="1">
    <citation type="submission" date="2023-05" db="EMBL/GenBank/DDBJ databases">
        <title>Genome sequence of Pinibacter sp. MAH-24.</title>
        <authorList>
            <person name="Huq M.A."/>
        </authorList>
    </citation>
    <scope>NUCLEOTIDE SEQUENCE [LARGE SCALE GENOMIC DNA]</scope>
    <source>
        <strain evidence="1 2">MAH-24</strain>
    </source>
</reference>